<evidence type="ECO:0000313" key="6">
    <source>
        <dbReference type="EMBL" id="KAF6017542.1"/>
    </source>
</evidence>
<dbReference type="InterPro" id="IPR036397">
    <property type="entry name" value="RNaseH_sf"/>
</dbReference>
<evidence type="ECO:0000256" key="3">
    <source>
        <dbReference type="ARBA" id="ARBA00022839"/>
    </source>
</evidence>
<dbReference type="CDD" id="cd06141">
    <property type="entry name" value="WRN_exo"/>
    <property type="match status" value="1"/>
</dbReference>
<evidence type="ECO:0000256" key="4">
    <source>
        <dbReference type="SAM" id="Phobius"/>
    </source>
</evidence>
<dbReference type="GO" id="GO:0003676">
    <property type="term" value="F:nucleic acid binding"/>
    <property type="evidence" value="ECO:0007669"/>
    <property type="project" value="InterPro"/>
</dbReference>
<dbReference type="OrthoDB" id="6081276at2759"/>
<dbReference type="EMBL" id="VXIV02003382">
    <property type="protein sequence ID" value="KAF6017542.1"/>
    <property type="molecule type" value="Genomic_DNA"/>
</dbReference>
<organism evidence="6 7">
    <name type="scientific">Bugula neritina</name>
    <name type="common">Brown bryozoan</name>
    <name type="synonym">Sertularia neritina</name>
    <dbReference type="NCBI Taxonomy" id="10212"/>
    <lineage>
        <taxon>Eukaryota</taxon>
        <taxon>Metazoa</taxon>
        <taxon>Spiralia</taxon>
        <taxon>Lophotrochozoa</taxon>
        <taxon>Bryozoa</taxon>
        <taxon>Gymnolaemata</taxon>
        <taxon>Cheilostomatida</taxon>
        <taxon>Flustrina</taxon>
        <taxon>Buguloidea</taxon>
        <taxon>Bugulidae</taxon>
        <taxon>Bugula</taxon>
    </lineage>
</organism>
<dbReference type="Gene3D" id="3.30.420.10">
    <property type="entry name" value="Ribonuclease H-like superfamily/Ribonuclease H"/>
    <property type="match status" value="1"/>
</dbReference>
<proteinExistence type="predicted"/>
<sequence length="230" mass="26350">MSAIVNKKIDVVAFTLLATGGAMLYYYIMNRKPRKKVENRYGDVSKNDLYLTHSVYNQLKLHMHESYAKSRIFLIDSVQAWEEALDVLKEDLKLIKVLGMDCEWITVQRKRNPVSMLQLSSLNCTCLIRLHLIEAYGDLPQSLVQLLEDKSIFKVGVGALDDRDKLASDYAISMIGCVDLRYMAGRHRKSWSSGGLKKYAEEIAGMTLNNNHMQLKILKPVWLCFSVWLV</sequence>
<keyword evidence="4" id="KW-1133">Transmembrane helix</keyword>
<dbReference type="GO" id="GO:0005737">
    <property type="term" value="C:cytoplasm"/>
    <property type="evidence" value="ECO:0007669"/>
    <property type="project" value="TreeGrafter"/>
</dbReference>
<dbReference type="GO" id="GO:0006139">
    <property type="term" value="P:nucleobase-containing compound metabolic process"/>
    <property type="evidence" value="ECO:0007669"/>
    <property type="project" value="InterPro"/>
</dbReference>
<dbReference type="GO" id="GO:0005634">
    <property type="term" value="C:nucleus"/>
    <property type="evidence" value="ECO:0007669"/>
    <property type="project" value="TreeGrafter"/>
</dbReference>
<dbReference type="InterPro" id="IPR012337">
    <property type="entry name" value="RNaseH-like_sf"/>
</dbReference>
<name>A0A7J7IUB9_BUGNE</name>
<evidence type="ECO:0000256" key="2">
    <source>
        <dbReference type="ARBA" id="ARBA00022801"/>
    </source>
</evidence>
<feature type="domain" description="3'-5' exonuclease" evidence="5">
    <location>
        <begin position="82"/>
        <end position="212"/>
    </location>
</feature>
<keyword evidence="4" id="KW-0472">Membrane</keyword>
<feature type="transmembrane region" description="Helical" evidence="4">
    <location>
        <begin position="12"/>
        <end position="28"/>
    </location>
</feature>
<dbReference type="GO" id="GO:0008408">
    <property type="term" value="F:3'-5' exonuclease activity"/>
    <property type="evidence" value="ECO:0007669"/>
    <property type="project" value="InterPro"/>
</dbReference>
<dbReference type="Proteomes" id="UP000593567">
    <property type="component" value="Unassembled WGS sequence"/>
</dbReference>
<evidence type="ECO:0000256" key="1">
    <source>
        <dbReference type="ARBA" id="ARBA00022722"/>
    </source>
</evidence>
<reference evidence="6" key="1">
    <citation type="submission" date="2020-06" db="EMBL/GenBank/DDBJ databases">
        <title>Draft genome of Bugula neritina, a colonial animal packing powerful symbionts and potential medicines.</title>
        <authorList>
            <person name="Rayko M."/>
        </authorList>
    </citation>
    <scope>NUCLEOTIDE SEQUENCE [LARGE SCALE GENOMIC DNA]</scope>
    <source>
        <strain evidence="6">Kwan_BN1</strain>
    </source>
</reference>
<gene>
    <name evidence="6" type="ORF">EB796_024147</name>
</gene>
<keyword evidence="2" id="KW-0378">Hydrolase</keyword>
<dbReference type="InterPro" id="IPR002562">
    <property type="entry name" value="3'-5'_exonuclease_dom"/>
</dbReference>
<keyword evidence="7" id="KW-1185">Reference proteome</keyword>
<dbReference type="Pfam" id="PF01612">
    <property type="entry name" value="DNA_pol_A_exo1"/>
    <property type="match status" value="1"/>
</dbReference>
<keyword evidence="3" id="KW-0269">Exonuclease</keyword>
<protein>
    <submittedName>
        <fullName evidence="6">EXD2</fullName>
    </submittedName>
</protein>
<keyword evidence="1" id="KW-0540">Nuclease</keyword>
<keyword evidence="4" id="KW-0812">Transmembrane</keyword>
<comment type="caution">
    <text evidence="6">The sequence shown here is derived from an EMBL/GenBank/DDBJ whole genome shotgun (WGS) entry which is preliminary data.</text>
</comment>
<dbReference type="InterPro" id="IPR051132">
    <property type="entry name" value="3-5_Exonuclease_domain"/>
</dbReference>
<accession>A0A7J7IUB9</accession>
<dbReference type="PANTHER" id="PTHR13620:SF104">
    <property type="entry name" value="EXONUCLEASE 3'-5' DOMAIN-CONTAINING PROTEIN 2"/>
    <property type="match status" value="1"/>
</dbReference>
<dbReference type="SUPFAM" id="SSF53098">
    <property type="entry name" value="Ribonuclease H-like"/>
    <property type="match status" value="1"/>
</dbReference>
<evidence type="ECO:0000313" key="7">
    <source>
        <dbReference type="Proteomes" id="UP000593567"/>
    </source>
</evidence>
<dbReference type="PANTHER" id="PTHR13620">
    <property type="entry name" value="3-5 EXONUCLEASE"/>
    <property type="match status" value="1"/>
</dbReference>
<dbReference type="AlphaFoldDB" id="A0A7J7IUB9"/>
<evidence type="ECO:0000259" key="5">
    <source>
        <dbReference type="Pfam" id="PF01612"/>
    </source>
</evidence>